<evidence type="ECO:0000256" key="6">
    <source>
        <dbReference type="ARBA" id="ARBA00022777"/>
    </source>
</evidence>
<feature type="transmembrane region" description="Helical" evidence="9">
    <location>
        <begin position="6"/>
        <end position="24"/>
    </location>
</feature>
<evidence type="ECO:0000256" key="7">
    <source>
        <dbReference type="ARBA" id="ARBA00022840"/>
    </source>
</evidence>
<gene>
    <name evidence="12" type="ORF">ACFSUF_04575</name>
</gene>
<comment type="caution">
    <text evidence="12">The sequence shown here is derived from an EMBL/GenBank/DDBJ whole genome shotgun (WGS) entry which is preliminary data.</text>
</comment>
<dbReference type="RefSeq" id="WP_377600589.1">
    <property type="nucleotide sequence ID" value="NZ_JBHUME010000005.1"/>
</dbReference>
<evidence type="ECO:0000256" key="9">
    <source>
        <dbReference type="SAM" id="Phobius"/>
    </source>
</evidence>
<evidence type="ECO:0000256" key="5">
    <source>
        <dbReference type="ARBA" id="ARBA00022741"/>
    </source>
</evidence>
<dbReference type="Pfam" id="PF00990">
    <property type="entry name" value="GGDEF"/>
    <property type="match status" value="1"/>
</dbReference>
<dbReference type="InterPro" id="IPR003594">
    <property type="entry name" value="HATPase_dom"/>
</dbReference>
<dbReference type="Gene3D" id="3.30.70.270">
    <property type="match status" value="1"/>
</dbReference>
<dbReference type="InterPro" id="IPR005467">
    <property type="entry name" value="His_kinase_dom"/>
</dbReference>
<dbReference type="GO" id="GO:0005524">
    <property type="term" value="F:ATP binding"/>
    <property type="evidence" value="ECO:0007669"/>
    <property type="project" value="UniProtKB-KW"/>
</dbReference>
<keyword evidence="7 12" id="KW-0067">ATP-binding</keyword>
<keyword evidence="5" id="KW-0547">Nucleotide-binding</keyword>
<dbReference type="InterPro" id="IPR000160">
    <property type="entry name" value="GGDEF_dom"/>
</dbReference>
<keyword evidence="9" id="KW-1133">Transmembrane helix</keyword>
<feature type="transmembrane region" description="Helical" evidence="9">
    <location>
        <begin position="67"/>
        <end position="87"/>
    </location>
</feature>
<evidence type="ECO:0000313" key="13">
    <source>
        <dbReference type="Proteomes" id="UP001597541"/>
    </source>
</evidence>
<dbReference type="SMART" id="SM00387">
    <property type="entry name" value="HATPase_c"/>
    <property type="match status" value="1"/>
</dbReference>
<dbReference type="SMART" id="SM00388">
    <property type="entry name" value="HisKA"/>
    <property type="match status" value="1"/>
</dbReference>
<keyword evidence="6" id="KW-0418">Kinase</keyword>
<keyword evidence="8" id="KW-0902">Two-component regulatory system</keyword>
<feature type="transmembrane region" description="Helical" evidence="9">
    <location>
        <begin position="31"/>
        <end position="47"/>
    </location>
</feature>
<protein>
    <recommendedName>
        <fullName evidence="2">histidine kinase</fullName>
        <ecNumber evidence="2">2.7.13.3</ecNumber>
    </recommendedName>
</protein>
<dbReference type="PROSITE" id="PS50887">
    <property type="entry name" value="GGDEF"/>
    <property type="match status" value="1"/>
</dbReference>
<evidence type="ECO:0000256" key="4">
    <source>
        <dbReference type="ARBA" id="ARBA00022679"/>
    </source>
</evidence>
<reference evidence="13" key="1">
    <citation type="journal article" date="2019" name="Int. J. Syst. Evol. Microbiol.">
        <title>The Global Catalogue of Microorganisms (GCM) 10K type strain sequencing project: providing services to taxonomists for standard genome sequencing and annotation.</title>
        <authorList>
            <consortium name="The Broad Institute Genomics Platform"/>
            <consortium name="The Broad Institute Genome Sequencing Center for Infectious Disease"/>
            <person name="Wu L."/>
            <person name="Ma J."/>
        </authorList>
    </citation>
    <scope>NUCLEOTIDE SEQUENCE [LARGE SCALE GENOMIC DNA]</scope>
    <source>
        <strain evidence="13">KCTC 3950</strain>
    </source>
</reference>
<dbReference type="EMBL" id="JBHUME010000005">
    <property type="protein sequence ID" value="MFD2611694.1"/>
    <property type="molecule type" value="Genomic_DNA"/>
</dbReference>
<dbReference type="EC" id="2.7.13.3" evidence="2"/>
<dbReference type="Pfam" id="PF02518">
    <property type="entry name" value="HATPase_c"/>
    <property type="match status" value="1"/>
</dbReference>
<dbReference type="PANTHER" id="PTHR43065">
    <property type="entry name" value="SENSOR HISTIDINE KINASE"/>
    <property type="match status" value="1"/>
</dbReference>
<organism evidence="12 13">
    <name type="scientific">Paenibacillus gansuensis</name>
    <dbReference type="NCBI Taxonomy" id="306542"/>
    <lineage>
        <taxon>Bacteria</taxon>
        <taxon>Bacillati</taxon>
        <taxon>Bacillota</taxon>
        <taxon>Bacilli</taxon>
        <taxon>Bacillales</taxon>
        <taxon>Paenibacillaceae</taxon>
        <taxon>Paenibacillus</taxon>
    </lineage>
</organism>
<evidence type="ECO:0000256" key="8">
    <source>
        <dbReference type="ARBA" id="ARBA00023012"/>
    </source>
</evidence>
<dbReference type="Gene3D" id="3.30.565.10">
    <property type="entry name" value="Histidine kinase-like ATPase, C-terminal domain"/>
    <property type="match status" value="1"/>
</dbReference>
<dbReference type="CDD" id="cd01949">
    <property type="entry name" value="GGDEF"/>
    <property type="match status" value="1"/>
</dbReference>
<accession>A0ABW5P9B8</accession>
<sequence length="543" mass="61831">MEHFIVRSVFVSFLCTFIGVSSIWMNKASSVPAVIAFGIAFCLSMGLSGKYSKLSWFQLPLLAGFHWFAELNWCFVLYFIIIAYAIMKKPSLSYTISMSAAAISVYSCVRLYYQPVTEYNVLVTVQDLMSVAAFVLLVHYVLGSEREKQRLASEKEFLITHDPLTGLLNYEGYISRVEELMIARTPFVLVLLDFQDFKSVNTESISTGNETLTNISNLLRRLFPDYYAVSRYAGDRFAILIPPRGEMSAVLTDKLESGRLGYQVTYSFGEFPRESAVKEELISLVEERLFQGKRNVWIHREEELFRSEKMKVVGELAAGMAHEIRNPLTTIKGFMQIASQNDFNVRPWFDIIMGEITRMNELTAEFLQFSKPHISNMKPEPLEECIHRVLSLTESDALFRGHRILVQPAMESIYIYTDRDKMVQVLLNLIQNAYEAMQQPGEVYVRVAKEEYVVRIEIEDTGPGIPEEELKEIFNPFYTTKETGTGLGLSICQKIVQDHNGVIDVKSTLNRGSIFSIFLPVYVAGQPEQETATNTPEKQANFA</sequence>
<dbReference type="Gene3D" id="1.10.287.130">
    <property type="match status" value="1"/>
</dbReference>
<keyword evidence="9" id="KW-0472">Membrane</keyword>
<keyword evidence="4" id="KW-0808">Transferase</keyword>
<evidence type="ECO:0000256" key="2">
    <source>
        <dbReference type="ARBA" id="ARBA00012438"/>
    </source>
</evidence>
<dbReference type="PANTHER" id="PTHR43065:SF10">
    <property type="entry name" value="PEROXIDE STRESS-ACTIVATED HISTIDINE KINASE MAK3"/>
    <property type="match status" value="1"/>
</dbReference>
<dbReference type="InterPro" id="IPR036890">
    <property type="entry name" value="HATPase_C_sf"/>
</dbReference>
<evidence type="ECO:0000313" key="12">
    <source>
        <dbReference type="EMBL" id="MFD2611694.1"/>
    </source>
</evidence>
<comment type="catalytic activity">
    <reaction evidence="1">
        <text>ATP + protein L-histidine = ADP + protein N-phospho-L-histidine.</text>
        <dbReference type="EC" id="2.7.13.3"/>
    </reaction>
</comment>
<dbReference type="InterPro" id="IPR029787">
    <property type="entry name" value="Nucleotide_cyclase"/>
</dbReference>
<dbReference type="Proteomes" id="UP001597541">
    <property type="component" value="Unassembled WGS sequence"/>
</dbReference>
<dbReference type="Pfam" id="PF00512">
    <property type="entry name" value="HisKA"/>
    <property type="match status" value="1"/>
</dbReference>
<dbReference type="InterPro" id="IPR003661">
    <property type="entry name" value="HisK_dim/P_dom"/>
</dbReference>
<keyword evidence="9" id="KW-0812">Transmembrane</keyword>
<proteinExistence type="predicted"/>
<evidence type="ECO:0000259" key="11">
    <source>
        <dbReference type="PROSITE" id="PS50887"/>
    </source>
</evidence>
<dbReference type="SUPFAM" id="SSF47384">
    <property type="entry name" value="Homodimeric domain of signal transducing histidine kinase"/>
    <property type="match status" value="1"/>
</dbReference>
<dbReference type="InterPro" id="IPR036097">
    <property type="entry name" value="HisK_dim/P_sf"/>
</dbReference>
<keyword evidence="3" id="KW-0597">Phosphoprotein</keyword>
<feature type="transmembrane region" description="Helical" evidence="9">
    <location>
        <begin position="119"/>
        <end position="142"/>
    </location>
</feature>
<keyword evidence="13" id="KW-1185">Reference proteome</keyword>
<dbReference type="InterPro" id="IPR004358">
    <property type="entry name" value="Sig_transdc_His_kin-like_C"/>
</dbReference>
<feature type="domain" description="GGDEF" evidence="11">
    <location>
        <begin position="185"/>
        <end position="302"/>
    </location>
</feature>
<evidence type="ECO:0000256" key="3">
    <source>
        <dbReference type="ARBA" id="ARBA00022553"/>
    </source>
</evidence>
<dbReference type="SMART" id="SM00267">
    <property type="entry name" value="GGDEF"/>
    <property type="match status" value="1"/>
</dbReference>
<dbReference type="SUPFAM" id="SSF55874">
    <property type="entry name" value="ATPase domain of HSP90 chaperone/DNA topoisomerase II/histidine kinase"/>
    <property type="match status" value="1"/>
</dbReference>
<dbReference type="InterPro" id="IPR043128">
    <property type="entry name" value="Rev_trsase/Diguanyl_cyclase"/>
</dbReference>
<dbReference type="PROSITE" id="PS50109">
    <property type="entry name" value="HIS_KIN"/>
    <property type="match status" value="1"/>
</dbReference>
<evidence type="ECO:0000259" key="10">
    <source>
        <dbReference type="PROSITE" id="PS50109"/>
    </source>
</evidence>
<name>A0ABW5P9B8_9BACL</name>
<dbReference type="PRINTS" id="PR00344">
    <property type="entry name" value="BCTRLSENSOR"/>
</dbReference>
<feature type="domain" description="Histidine kinase" evidence="10">
    <location>
        <begin position="319"/>
        <end position="523"/>
    </location>
</feature>
<dbReference type="SUPFAM" id="SSF55073">
    <property type="entry name" value="Nucleotide cyclase"/>
    <property type="match status" value="1"/>
</dbReference>
<dbReference type="CDD" id="cd00082">
    <property type="entry name" value="HisKA"/>
    <property type="match status" value="1"/>
</dbReference>
<evidence type="ECO:0000256" key="1">
    <source>
        <dbReference type="ARBA" id="ARBA00000085"/>
    </source>
</evidence>